<sequence length="44" mass="4570">MQRCISIAGDSYCLGQGGDWLLAAGTAIIFLVVVGRWLADTNGG</sequence>
<dbReference type="RefSeq" id="WP_269079005.1">
    <property type="nucleotide sequence ID" value="NZ_FZPF01000001.1"/>
</dbReference>
<keyword evidence="1" id="KW-0472">Membrane</keyword>
<evidence type="ECO:0000256" key="1">
    <source>
        <dbReference type="SAM" id="Phobius"/>
    </source>
</evidence>
<reference evidence="2 3" key="1">
    <citation type="submission" date="2015-02" db="EMBL/GenBank/DDBJ databases">
        <title>Genome Sequence of Jannaschia aquimarina DSM28248, a member of the Roseobacter clade.</title>
        <authorList>
            <person name="Voget S."/>
            <person name="Daniel R."/>
        </authorList>
    </citation>
    <scope>NUCLEOTIDE SEQUENCE [LARGE SCALE GENOMIC DNA]</scope>
    <source>
        <strain evidence="2 3">GSW-M26</strain>
    </source>
</reference>
<proteinExistence type="predicted"/>
<dbReference type="PATRIC" id="fig|935700.4.peg.4198"/>
<feature type="transmembrane region" description="Helical" evidence="1">
    <location>
        <begin position="20"/>
        <end position="39"/>
    </location>
</feature>
<name>A0A0D1E9G8_9RHOB</name>
<accession>A0A0D1E9G8</accession>
<organism evidence="2 3">
    <name type="scientific">Jannaschia aquimarina</name>
    <dbReference type="NCBI Taxonomy" id="935700"/>
    <lineage>
        <taxon>Bacteria</taxon>
        <taxon>Pseudomonadati</taxon>
        <taxon>Pseudomonadota</taxon>
        <taxon>Alphaproteobacteria</taxon>
        <taxon>Rhodobacterales</taxon>
        <taxon>Roseobacteraceae</taxon>
        <taxon>Jannaschia</taxon>
    </lineage>
</organism>
<dbReference type="EMBL" id="JYFE01000081">
    <property type="protein sequence ID" value="KIT14279.1"/>
    <property type="molecule type" value="Genomic_DNA"/>
</dbReference>
<gene>
    <name evidence="2" type="ORF">jaqu_40730</name>
</gene>
<evidence type="ECO:0000313" key="3">
    <source>
        <dbReference type="Proteomes" id="UP000032232"/>
    </source>
</evidence>
<evidence type="ECO:0000313" key="2">
    <source>
        <dbReference type="EMBL" id="KIT14279.1"/>
    </source>
</evidence>
<keyword evidence="1" id="KW-1133">Transmembrane helix</keyword>
<dbReference type="Proteomes" id="UP000032232">
    <property type="component" value="Unassembled WGS sequence"/>
</dbReference>
<dbReference type="AlphaFoldDB" id="A0A0D1E9G8"/>
<comment type="caution">
    <text evidence="2">The sequence shown here is derived from an EMBL/GenBank/DDBJ whole genome shotgun (WGS) entry which is preliminary data.</text>
</comment>
<keyword evidence="3" id="KW-1185">Reference proteome</keyword>
<keyword evidence="1" id="KW-0812">Transmembrane</keyword>
<protein>
    <submittedName>
        <fullName evidence="2">Uncharacterized protein</fullName>
    </submittedName>
</protein>
<dbReference type="STRING" id="935700.jaqu_40730"/>